<dbReference type="NCBIfam" id="NF004123">
    <property type="entry name" value="PRK05610.1"/>
    <property type="match status" value="1"/>
</dbReference>
<name>A0A1F8F9L8_9BACT</name>
<dbReference type="InterPro" id="IPR000266">
    <property type="entry name" value="Ribosomal_uS17"/>
</dbReference>
<protein>
    <recommendedName>
        <fullName evidence="6">Small ribosomal subunit protein uS17</fullName>
    </recommendedName>
</protein>
<comment type="similarity">
    <text evidence="1 6">Belongs to the universal ribosomal protein uS17 family.</text>
</comment>
<evidence type="ECO:0000313" key="8">
    <source>
        <dbReference type="Proteomes" id="UP000178908"/>
    </source>
</evidence>
<evidence type="ECO:0000313" key="7">
    <source>
        <dbReference type="EMBL" id="OGN09864.1"/>
    </source>
</evidence>
<dbReference type="GO" id="GO:0022627">
    <property type="term" value="C:cytosolic small ribosomal subunit"/>
    <property type="evidence" value="ECO:0007669"/>
    <property type="project" value="UniProtKB-UniRule"/>
</dbReference>
<dbReference type="EMBL" id="MGJO01000010">
    <property type="protein sequence ID" value="OGN09864.1"/>
    <property type="molecule type" value="Genomic_DNA"/>
</dbReference>
<gene>
    <name evidence="6" type="primary">rpsQ</name>
    <name evidence="7" type="ORF">A3C61_00300</name>
</gene>
<dbReference type="Gene3D" id="2.40.50.140">
    <property type="entry name" value="Nucleic acid-binding proteins"/>
    <property type="match status" value="1"/>
</dbReference>
<dbReference type="GO" id="GO:0019843">
    <property type="term" value="F:rRNA binding"/>
    <property type="evidence" value="ECO:0007669"/>
    <property type="project" value="UniProtKB-UniRule"/>
</dbReference>
<proteinExistence type="inferred from homology"/>
<dbReference type="InterPro" id="IPR012340">
    <property type="entry name" value="NA-bd_OB-fold"/>
</dbReference>
<organism evidence="7 8">
    <name type="scientific">Candidatus Yanofskybacteria bacterium RIFCSPHIGHO2_02_FULL_39_10</name>
    <dbReference type="NCBI Taxonomy" id="1802674"/>
    <lineage>
        <taxon>Bacteria</taxon>
        <taxon>Candidatus Yanofskyibacteriota</taxon>
    </lineage>
</organism>
<comment type="subunit">
    <text evidence="6">Part of the 30S ribosomal subunit.</text>
</comment>
<dbReference type="PANTHER" id="PTHR10744">
    <property type="entry name" value="40S RIBOSOMAL PROTEIN S11 FAMILY MEMBER"/>
    <property type="match status" value="1"/>
</dbReference>
<keyword evidence="4 6" id="KW-0689">Ribosomal protein</keyword>
<dbReference type="Proteomes" id="UP000178908">
    <property type="component" value="Unassembled WGS sequence"/>
</dbReference>
<dbReference type="InterPro" id="IPR019984">
    <property type="entry name" value="Ribosomal_uS17_bact/chlr"/>
</dbReference>
<evidence type="ECO:0000256" key="3">
    <source>
        <dbReference type="ARBA" id="ARBA00022884"/>
    </source>
</evidence>
<dbReference type="AlphaFoldDB" id="A0A1F8F9L8"/>
<dbReference type="CDD" id="cd00364">
    <property type="entry name" value="Ribosomal_uS17"/>
    <property type="match status" value="1"/>
</dbReference>
<comment type="caution">
    <text evidence="7">The sequence shown here is derived from an EMBL/GenBank/DDBJ whole genome shotgun (WGS) entry which is preliminary data.</text>
</comment>
<accession>A0A1F8F9L8</accession>
<keyword evidence="3 6" id="KW-0694">RNA-binding</keyword>
<sequence>MEQNKQNKARILKGVVVSDKMQKTAVVEVLRLKKHPKYKKYFKISKRFKAHNPEDQYHIGDKVLIKEARPMSKEKRWIVVGLANDKSKVESS</sequence>
<keyword evidence="2 6" id="KW-0699">rRNA-binding</keyword>
<dbReference type="PANTHER" id="PTHR10744:SF1">
    <property type="entry name" value="SMALL RIBOSOMAL SUBUNIT PROTEIN US17M"/>
    <property type="match status" value="1"/>
</dbReference>
<evidence type="ECO:0000256" key="1">
    <source>
        <dbReference type="ARBA" id="ARBA00010254"/>
    </source>
</evidence>
<dbReference type="SUPFAM" id="SSF50249">
    <property type="entry name" value="Nucleic acid-binding proteins"/>
    <property type="match status" value="1"/>
</dbReference>
<evidence type="ECO:0000256" key="4">
    <source>
        <dbReference type="ARBA" id="ARBA00022980"/>
    </source>
</evidence>
<evidence type="ECO:0000256" key="2">
    <source>
        <dbReference type="ARBA" id="ARBA00022730"/>
    </source>
</evidence>
<keyword evidence="5 6" id="KW-0687">Ribonucleoprotein</keyword>
<dbReference type="NCBIfam" id="TIGR03635">
    <property type="entry name" value="uS17_bact"/>
    <property type="match status" value="1"/>
</dbReference>
<dbReference type="GO" id="GO:0003735">
    <property type="term" value="F:structural constituent of ribosome"/>
    <property type="evidence" value="ECO:0007669"/>
    <property type="project" value="UniProtKB-UniRule"/>
</dbReference>
<dbReference type="HAMAP" id="MF_01345_B">
    <property type="entry name" value="Ribosomal_uS17_B"/>
    <property type="match status" value="1"/>
</dbReference>
<dbReference type="PRINTS" id="PR00973">
    <property type="entry name" value="RIBOSOMALS17"/>
</dbReference>
<dbReference type="Pfam" id="PF00366">
    <property type="entry name" value="Ribosomal_S17"/>
    <property type="match status" value="1"/>
</dbReference>
<dbReference type="GO" id="GO:0006412">
    <property type="term" value="P:translation"/>
    <property type="evidence" value="ECO:0007669"/>
    <property type="project" value="UniProtKB-UniRule"/>
</dbReference>
<comment type="function">
    <text evidence="6">One of the primary rRNA binding proteins, it binds specifically to the 5'-end of 16S ribosomal RNA.</text>
</comment>
<reference evidence="7 8" key="1">
    <citation type="journal article" date="2016" name="Nat. Commun.">
        <title>Thousands of microbial genomes shed light on interconnected biogeochemical processes in an aquifer system.</title>
        <authorList>
            <person name="Anantharaman K."/>
            <person name="Brown C.T."/>
            <person name="Hug L.A."/>
            <person name="Sharon I."/>
            <person name="Castelle C.J."/>
            <person name="Probst A.J."/>
            <person name="Thomas B.C."/>
            <person name="Singh A."/>
            <person name="Wilkins M.J."/>
            <person name="Karaoz U."/>
            <person name="Brodie E.L."/>
            <person name="Williams K.H."/>
            <person name="Hubbard S.S."/>
            <person name="Banfield J.F."/>
        </authorList>
    </citation>
    <scope>NUCLEOTIDE SEQUENCE [LARGE SCALE GENOMIC DNA]</scope>
</reference>
<evidence type="ECO:0000256" key="6">
    <source>
        <dbReference type="HAMAP-Rule" id="MF_01345"/>
    </source>
</evidence>
<evidence type="ECO:0000256" key="5">
    <source>
        <dbReference type="ARBA" id="ARBA00023274"/>
    </source>
</evidence>